<dbReference type="SUPFAM" id="SSF52058">
    <property type="entry name" value="L domain-like"/>
    <property type="match status" value="1"/>
</dbReference>
<protein>
    <recommendedName>
        <fullName evidence="6">U2 small nuclear ribonucleoprotein A'</fullName>
    </recommendedName>
</protein>
<dbReference type="PANTHER" id="PTHR47751">
    <property type="entry name" value="SUPERFAMILY HYDROLASE, PUTATIVE (AFU_ORTHOLOGUE AFUA_2G16580)-RELATED"/>
    <property type="match status" value="1"/>
</dbReference>
<keyword evidence="3" id="KW-0677">Repeat</keyword>
<accession>A0AAF0DU79</accession>
<dbReference type="SMART" id="SM00446">
    <property type="entry name" value="LRRcap"/>
    <property type="match status" value="1"/>
</dbReference>
<name>A0AAF0DU79_9BASI</name>
<dbReference type="Gene3D" id="1.10.10.800">
    <property type="match status" value="1"/>
</dbReference>
<dbReference type="Pfam" id="PF14580">
    <property type="entry name" value="LRR_9"/>
    <property type="match status" value="1"/>
</dbReference>
<evidence type="ECO:0000256" key="2">
    <source>
        <dbReference type="ARBA" id="ARBA00022614"/>
    </source>
</evidence>
<dbReference type="EMBL" id="CP119951">
    <property type="protein sequence ID" value="WFC94180.1"/>
    <property type="molecule type" value="Genomic_DNA"/>
</dbReference>
<dbReference type="SUPFAM" id="SSF53474">
    <property type="entry name" value="alpha/beta-Hydrolases"/>
    <property type="match status" value="1"/>
</dbReference>
<evidence type="ECO:0000256" key="1">
    <source>
        <dbReference type="ARBA" id="ARBA00004123"/>
    </source>
</evidence>
<dbReference type="Pfam" id="PF01738">
    <property type="entry name" value="DLH"/>
    <property type="match status" value="1"/>
</dbReference>
<sequence>MKLTGELLAQSDSSLNPLKERELDLRGLKIVAIENLGVTRDQNDALDFTDNEIKYLGNFPRLLRLQHLILSNNLVTRVDPLLGKSLPYLHTLILTNNAIADMRQIVPLRRLRRLEYLSLLGNPVSHEKHYREFVIWRLPNVRVLDFKRVTDKEREYARRLMETPEGRASELAIQLSGSDTSAPAAAPAHAARFEPGAPIPGAAGRQLTAKDRAAIQEAIDKSESLDEIRRLEERLKMGFRSRGLRVAGNLYKPDGSGKHAAVVVSHPMTGVKEQTAGQHAELFAKEGFVALTFDAAYQGESEGEPRFLEDPSQRADDVRAAVSFLQSQDCVDPEKVGALGICASGGYVPFAAQTDLRIKAVATVSAVCAGSMFREGLPSGPTPNDTLHEQLAGVAKVRTAMDQGGPAVANDIIPTDTSALPENTMFKEAPDYYKTPRAQHKNAPNKFDASSMMYLVNYDSFQFMYLIAPRPLLMVVGSKADTRYYSERAILNAREPRELFVVPNETHISLYDHLDVSGPKLVNFFKQHLQ</sequence>
<keyword evidence="12" id="KW-1185">Reference proteome</keyword>
<evidence type="ECO:0000256" key="5">
    <source>
        <dbReference type="ARBA" id="ARBA00024196"/>
    </source>
</evidence>
<dbReference type="GO" id="GO:0016787">
    <property type="term" value="F:hydrolase activity"/>
    <property type="evidence" value="ECO:0007669"/>
    <property type="project" value="InterPro"/>
</dbReference>
<comment type="subcellular location">
    <subcellularLocation>
        <location evidence="1">Nucleus</location>
    </subcellularLocation>
</comment>
<dbReference type="Gene3D" id="3.80.10.10">
    <property type="entry name" value="Ribonuclease Inhibitor"/>
    <property type="match status" value="1"/>
</dbReference>
<reference evidence="11" key="1">
    <citation type="submission" date="2023-03" db="EMBL/GenBank/DDBJ databases">
        <title>Mating type loci evolution in Malassezia.</title>
        <authorList>
            <person name="Coelho M.A."/>
        </authorList>
    </citation>
    <scope>NUCLEOTIDE SEQUENCE</scope>
    <source>
        <strain evidence="11">CBS 14135</strain>
    </source>
</reference>
<dbReference type="PANTHER" id="PTHR47751:SF1">
    <property type="entry name" value="SUPERFAMILY HYDROLASE, PUTATIVE (AFU_ORTHOLOGUE AFUA_2G16580)-RELATED"/>
    <property type="match status" value="1"/>
</dbReference>
<dbReference type="InterPro" id="IPR002925">
    <property type="entry name" value="Dienelactn_hydro"/>
</dbReference>
<comment type="catalytic activity">
    <reaction evidence="9">
        <text>a monoacylglycerol + H2O = glycerol + a fatty acid + H(+)</text>
        <dbReference type="Rhea" id="RHEA:15245"/>
        <dbReference type="ChEBI" id="CHEBI:15377"/>
        <dbReference type="ChEBI" id="CHEBI:15378"/>
        <dbReference type="ChEBI" id="CHEBI:17408"/>
        <dbReference type="ChEBI" id="CHEBI:17754"/>
        <dbReference type="ChEBI" id="CHEBI:28868"/>
    </reaction>
</comment>
<evidence type="ECO:0000313" key="11">
    <source>
        <dbReference type="EMBL" id="WFC94180.1"/>
    </source>
</evidence>
<evidence type="ECO:0000256" key="8">
    <source>
        <dbReference type="ARBA" id="ARBA00047591"/>
    </source>
</evidence>
<keyword evidence="2" id="KW-0433">Leucine-rich repeat</keyword>
<dbReference type="Gene3D" id="3.40.50.1820">
    <property type="entry name" value="alpha/beta hydrolase"/>
    <property type="match status" value="1"/>
</dbReference>
<dbReference type="GO" id="GO:0005634">
    <property type="term" value="C:nucleus"/>
    <property type="evidence" value="ECO:0007669"/>
    <property type="project" value="UniProtKB-SubCell"/>
</dbReference>
<organism evidence="11 12">
    <name type="scientific">Malassezia brasiliensis</name>
    <dbReference type="NCBI Taxonomy" id="1821822"/>
    <lineage>
        <taxon>Eukaryota</taxon>
        <taxon>Fungi</taxon>
        <taxon>Dikarya</taxon>
        <taxon>Basidiomycota</taxon>
        <taxon>Ustilaginomycotina</taxon>
        <taxon>Malasseziomycetes</taxon>
        <taxon>Malasseziales</taxon>
        <taxon>Malasseziaceae</taxon>
        <taxon>Malassezia</taxon>
    </lineage>
</organism>
<comment type="catalytic activity">
    <reaction evidence="8">
        <text>a diacylglycerol + H2O = a monoacylglycerol + a fatty acid + H(+)</text>
        <dbReference type="Rhea" id="RHEA:32731"/>
        <dbReference type="ChEBI" id="CHEBI:15377"/>
        <dbReference type="ChEBI" id="CHEBI:15378"/>
        <dbReference type="ChEBI" id="CHEBI:17408"/>
        <dbReference type="ChEBI" id="CHEBI:18035"/>
        <dbReference type="ChEBI" id="CHEBI:28868"/>
    </reaction>
</comment>
<evidence type="ECO:0000256" key="6">
    <source>
        <dbReference type="ARBA" id="ARBA00024238"/>
    </source>
</evidence>
<evidence type="ECO:0000256" key="7">
    <source>
        <dbReference type="ARBA" id="ARBA00029464"/>
    </source>
</evidence>
<dbReference type="Proteomes" id="UP001216638">
    <property type="component" value="Chromosome 1"/>
</dbReference>
<proteinExistence type="inferred from homology"/>
<dbReference type="AlphaFoldDB" id="A0AAF0DU79"/>
<dbReference type="InterPro" id="IPR032675">
    <property type="entry name" value="LRR_dom_sf"/>
</dbReference>
<feature type="domain" description="U2A'/phosphoprotein 32 family A C-terminal" evidence="10">
    <location>
        <begin position="127"/>
        <end position="145"/>
    </location>
</feature>
<evidence type="ECO:0000313" key="12">
    <source>
        <dbReference type="Proteomes" id="UP001216638"/>
    </source>
</evidence>
<evidence type="ECO:0000256" key="9">
    <source>
        <dbReference type="ARBA" id="ARBA00048461"/>
    </source>
</evidence>
<evidence type="ECO:0000256" key="3">
    <source>
        <dbReference type="ARBA" id="ARBA00022737"/>
    </source>
</evidence>
<dbReference type="InterPro" id="IPR003603">
    <property type="entry name" value="U2A'_phosphoprotein32A_C"/>
</dbReference>
<dbReference type="InterPro" id="IPR051411">
    <property type="entry name" value="Polyketide_trans_af380"/>
</dbReference>
<gene>
    <name evidence="11" type="ORF">MBRA1_000813</name>
</gene>
<evidence type="ECO:0000259" key="10">
    <source>
        <dbReference type="SMART" id="SM00446"/>
    </source>
</evidence>
<comment type="similarity">
    <text evidence="7">Belongs to the polyketide transferase af380 family.</text>
</comment>
<evidence type="ECO:0000256" key="4">
    <source>
        <dbReference type="ARBA" id="ARBA00023242"/>
    </source>
</evidence>
<dbReference type="InterPro" id="IPR029058">
    <property type="entry name" value="AB_hydrolase_fold"/>
</dbReference>
<comment type="similarity">
    <text evidence="5">Belongs to the U2 small nuclear ribonucleoprotein A family.</text>
</comment>
<keyword evidence="4" id="KW-0539">Nucleus</keyword>
<dbReference type="FunFam" id="3.80.10.10:FF:000026">
    <property type="entry name" value="U2 small nuclear ribonucleoprotein A"/>
    <property type="match status" value="1"/>
</dbReference>